<keyword evidence="2" id="KW-1185">Reference proteome</keyword>
<dbReference type="Gene3D" id="3.40.50.300">
    <property type="entry name" value="P-loop containing nucleotide triphosphate hydrolases"/>
    <property type="match status" value="1"/>
</dbReference>
<organism evidence="1 2">
    <name type="scientific">Fusarium oxysporum f. sp. cubense (strain race 4)</name>
    <name type="common">Panama disease fungus</name>
    <dbReference type="NCBI Taxonomy" id="2502994"/>
    <lineage>
        <taxon>Eukaryota</taxon>
        <taxon>Fungi</taxon>
        <taxon>Dikarya</taxon>
        <taxon>Ascomycota</taxon>
        <taxon>Pezizomycotina</taxon>
        <taxon>Sordariomycetes</taxon>
        <taxon>Hypocreomycetidae</taxon>
        <taxon>Hypocreales</taxon>
        <taxon>Nectriaceae</taxon>
        <taxon>Fusarium</taxon>
        <taxon>Fusarium oxysporum species complex</taxon>
    </lineage>
</organism>
<evidence type="ECO:0000313" key="1">
    <source>
        <dbReference type="EMBL" id="EMT60938.1"/>
    </source>
</evidence>
<protein>
    <submittedName>
        <fullName evidence="1">Guanine nucleotide-binding protein alpha-2 subunit</fullName>
    </submittedName>
</protein>
<reference evidence="2" key="1">
    <citation type="submission" date="2012-09" db="EMBL/GenBank/DDBJ databases">
        <title>Genome sequencing and comparative transcriptomics of race 1 and race 4 of banana pathogen: Fusarium oxysporum f. sp. cubense.</title>
        <authorList>
            <person name="Fang X."/>
            <person name="Huang J."/>
        </authorList>
    </citation>
    <scope>NUCLEOTIDE SEQUENCE [LARGE SCALE GENOMIC DNA]</scope>
    <source>
        <strain evidence="2">race 4</strain>
    </source>
</reference>
<dbReference type="Proteomes" id="UP000016929">
    <property type="component" value="Unassembled WGS sequence"/>
</dbReference>
<sequence>MEHPATKALMADETFVLPENVDYSFSEALIQYESTVNSHWLRNSSIIVIFNNLKGFAKRLAEAPLSDGFPDYAVRDDAIGAMNYILSRIKPLTQPDLQFYAHFTNGVYDDGDLLKIWRCIQDGIVDRALKSFLPR</sequence>
<evidence type="ECO:0000313" key="2">
    <source>
        <dbReference type="Proteomes" id="UP000016929"/>
    </source>
</evidence>
<dbReference type="InterPro" id="IPR027417">
    <property type="entry name" value="P-loop_NTPase"/>
</dbReference>
<dbReference type="OrthoDB" id="5817230at2759"/>
<gene>
    <name evidence="1" type="ORF">FOC4_g10012226</name>
</gene>
<dbReference type="STRING" id="1229665.N1R694"/>
<dbReference type="HOGENOM" id="CLU_1885823_0_0_1"/>
<reference evidence="2" key="2">
    <citation type="journal article" date="2014" name="PLoS ONE">
        <title>Genome and Transcriptome Analysis of the Fungal Pathogen Fusarium oxysporum f. sp. cubense Causing Banana Vascular Wilt Disease.</title>
        <authorList>
            <person name="Guo L."/>
            <person name="Han L."/>
            <person name="Yang L."/>
            <person name="Zeng H."/>
            <person name="Fan D."/>
            <person name="Zhu Y."/>
            <person name="Feng Y."/>
            <person name="Wang G."/>
            <person name="Peng C."/>
            <person name="Jiang X."/>
            <person name="Zhou D."/>
            <person name="Ni P."/>
            <person name="Liang C."/>
            <person name="Liu L."/>
            <person name="Wang J."/>
            <person name="Mao C."/>
            <person name="Fang X."/>
            <person name="Peng M."/>
            <person name="Huang J."/>
        </authorList>
    </citation>
    <scope>NUCLEOTIDE SEQUENCE [LARGE SCALE GENOMIC DNA]</scope>
    <source>
        <strain evidence="2">race 4</strain>
    </source>
</reference>
<accession>N1R694</accession>
<proteinExistence type="predicted"/>
<dbReference type="AlphaFoldDB" id="N1R694"/>
<dbReference type="EMBL" id="KB726997">
    <property type="protein sequence ID" value="EMT60938.1"/>
    <property type="molecule type" value="Genomic_DNA"/>
</dbReference>
<name>N1R694_FUSC4</name>